<dbReference type="AlphaFoldDB" id="A0A1I3Q817"/>
<accession>A0A1I3Q817</accession>
<name>A0A1I3Q817_9BURK</name>
<dbReference type="Proteomes" id="UP000199548">
    <property type="component" value="Unassembled WGS sequence"/>
</dbReference>
<dbReference type="EMBL" id="FOQU01000006">
    <property type="protein sequence ID" value="SFJ29799.1"/>
    <property type="molecule type" value="Genomic_DNA"/>
</dbReference>
<gene>
    <name evidence="1" type="ORF">SAMN05192543_106249</name>
</gene>
<organism evidence="1 2">
    <name type="scientific">Paraburkholderia megapolitana</name>
    <dbReference type="NCBI Taxonomy" id="420953"/>
    <lineage>
        <taxon>Bacteria</taxon>
        <taxon>Pseudomonadati</taxon>
        <taxon>Pseudomonadota</taxon>
        <taxon>Betaproteobacteria</taxon>
        <taxon>Burkholderiales</taxon>
        <taxon>Burkholderiaceae</taxon>
        <taxon>Paraburkholderia</taxon>
    </lineage>
</organism>
<evidence type="ECO:0000313" key="1">
    <source>
        <dbReference type="EMBL" id="SFJ29799.1"/>
    </source>
</evidence>
<proteinExistence type="predicted"/>
<evidence type="ECO:0000313" key="2">
    <source>
        <dbReference type="Proteomes" id="UP000199548"/>
    </source>
</evidence>
<keyword evidence="2" id="KW-1185">Reference proteome</keyword>
<reference evidence="1 2" key="1">
    <citation type="submission" date="2016-10" db="EMBL/GenBank/DDBJ databases">
        <authorList>
            <person name="de Groot N.N."/>
        </authorList>
    </citation>
    <scope>NUCLEOTIDE SEQUENCE [LARGE SCALE GENOMIC DNA]</scope>
    <source>
        <strain evidence="1 2">LMG 23650</strain>
    </source>
</reference>
<protein>
    <submittedName>
        <fullName evidence="1">Uncharacterized protein</fullName>
    </submittedName>
</protein>
<sequence length="29" mass="3277">MRVGMFTGYQLPSQLVIHTPVSSCDPKKR</sequence>